<keyword evidence="2" id="KW-1185">Reference proteome</keyword>
<gene>
    <name evidence="1" type="ORF">IE53DRAFT_232486</name>
</gene>
<dbReference type="Proteomes" id="UP000245626">
    <property type="component" value="Unassembled WGS sequence"/>
</dbReference>
<name>A0ACD0P4G1_9BASI</name>
<dbReference type="EMBL" id="KZ819749">
    <property type="protein sequence ID" value="PWN52946.1"/>
    <property type="molecule type" value="Genomic_DNA"/>
</dbReference>
<evidence type="ECO:0000313" key="2">
    <source>
        <dbReference type="Proteomes" id="UP000245626"/>
    </source>
</evidence>
<sequence>MCSLPFFSRSFSLPIKRSLLCEGGGRSKAHSCDGEKRVLPCYRVVGLDRVGKGRVRDMCGREGEKNLVPASKLLLHLLDQDRFRNLKDASPLASPPLLHDLLLLLLSSQTDETLQILHETCPGPLGSLLCLLQLLPRDPPRDRQVLQFGRGEEGGEGGGVRRRLGARRRRRGGFGFLTIHPGGSLASFPGGGIRFPLLFHFRILILNVGEGCKGRFGSSRS</sequence>
<reference evidence="1 2" key="1">
    <citation type="journal article" date="2018" name="Mol. Biol. Evol.">
        <title>Broad Genomic Sampling Reveals a Smut Pathogenic Ancestry of the Fungal Clade Ustilaginomycotina.</title>
        <authorList>
            <person name="Kijpornyongpan T."/>
            <person name="Mondo S.J."/>
            <person name="Barry K."/>
            <person name="Sandor L."/>
            <person name="Lee J."/>
            <person name="Lipzen A."/>
            <person name="Pangilinan J."/>
            <person name="LaButti K."/>
            <person name="Hainaut M."/>
            <person name="Henrissat B."/>
            <person name="Grigoriev I.V."/>
            <person name="Spatafora J.W."/>
            <person name="Aime M.C."/>
        </authorList>
    </citation>
    <scope>NUCLEOTIDE SEQUENCE [LARGE SCALE GENOMIC DNA]</scope>
    <source>
        <strain evidence="1 2">SA 807</strain>
    </source>
</reference>
<protein>
    <submittedName>
        <fullName evidence="1">Uncharacterized protein</fullName>
    </submittedName>
</protein>
<organism evidence="1 2">
    <name type="scientific">Violaceomyces palustris</name>
    <dbReference type="NCBI Taxonomy" id="1673888"/>
    <lineage>
        <taxon>Eukaryota</taxon>
        <taxon>Fungi</taxon>
        <taxon>Dikarya</taxon>
        <taxon>Basidiomycota</taxon>
        <taxon>Ustilaginomycotina</taxon>
        <taxon>Ustilaginomycetes</taxon>
        <taxon>Violaceomycetales</taxon>
        <taxon>Violaceomycetaceae</taxon>
        <taxon>Violaceomyces</taxon>
    </lineage>
</organism>
<proteinExistence type="predicted"/>
<accession>A0ACD0P4G1</accession>
<evidence type="ECO:0000313" key="1">
    <source>
        <dbReference type="EMBL" id="PWN52946.1"/>
    </source>
</evidence>